<evidence type="ECO:0000313" key="2">
    <source>
        <dbReference type="Proteomes" id="UP000199116"/>
    </source>
</evidence>
<sequence length="222" mass="25699">MADVTWLWFLKQKKNKMSNQFYIQDWVKIKNGEIFNSGKLIFESTEKELNLFLKECYEFLEIKYPKFHKMDGLSKLGILGSEIIFRKNKPTKDTALVISNNASSLETDKQFQESTKTFASPALFVYTLPNIVLGEISIKYKLQSENAFFISEDFNAGLLKDYSESLLSSEKTSRVLCGWLDLQNGEYDVFLCLVSKEKNIPFSEESLKKLYCAENDKPTHRT</sequence>
<dbReference type="Proteomes" id="UP000199116">
    <property type="component" value="Unassembled WGS sequence"/>
</dbReference>
<organism evidence="1 2">
    <name type="scientific">Salegentibacter agarivorans</name>
    <dbReference type="NCBI Taxonomy" id="345907"/>
    <lineage>
        <taxon>Bacteria</taxon>
        <taxon>Pseudomonadati</taxon>
        <taxon>Bacteroidota</taxon>
        <taxon>Flavobacteriia</taxon>
        <taxon>Flavobacteriales</taxon>
        <taxon>Flavobacteriaceae</taxon>
        <taxon>Salegentibacter</taxon>
    </lineage>
</organism>
<name>A0A1I2KCW0_9FLAO</name>
<dbReference type="EMBL" id="FOOH01000002">
    <property type="protein sequence ID" value="SFF64129.1"/>
    <property type="molecule type" value="Genomic_DNA"/>
</dbReference>
<gene>
    <name evidence="1" type="ORF">SAMN04488033_102255</name>
</gene>
<keyword evidence="2" id="KW-1185">Reference proteome</keyword>
<dbReference type="AlphaFoldDB" id="A0A1I2KCW0"/>
<evidence type="ECO:0000313" key="1">
    <source>
        <dbReference type="EMBL" id="SFF64129.1"/>
    </source>
</evidence>
<proteinExistence type="predicted"/>
<accession>A0A1I2KCW0</accession>
<protein>
    <recommendedName>
        <fullName evidence="3">3-oxoacyl-ACP synthase</fullName>
    </recommendedName>
</protein>
<evidence type="ECO:0008006" key="3">
    <source>
        <dbReference type="Google" id="ProtNLM"/>
    </source>
</evidence>
<reference evidence="2" key="1">
    <citation type="submission" date="2016-10" db="EMBL/GenBank/DDBJ databases">
        <authorList>
            <person name="Varghese N."/>
            <person name="Submissions S."/>
        </authorList>
    </citation>
    <scope>NUCLEOTIDE SEQUENCE [LARGE SCALE GENOMIC DNA]</scope>
    <source>
        <strain evidence="2">DSM 23515</strain>
    </source>
</reference>